<name>A0AAE0FUU3_9CHLO</name>
<keyword evidence="2" id="KW-1185">Reference proteome</keyword>
<comment type="caution">
    <text evidence="1">The sequence shown here is derived from an EMBL/GenBank/DDBJ whole genome shotgun (WGS) entry which is preliminary data.</text>
</comment>
<accession>A0AAE0FUU3</accession>
<reference evidence="1 2" key="1">
    <citation type="journal article" date="2015" name="Genome Biol. Evol.">
        <title>Comparative Genomics of a Bacterivorous Green Alga Reveals Evolutionary Causalities and Consequences of Phago-Mixotrophic Mode of Nutrition.</title>
        <authorList>
            <person name="Burns J.A."/>
            <person name="Paasch A."/>
            <person name="Narechania A."/>
            <person name="Kim E."/>
        </authorList>
    </citation>
    <scope>NUCLEOTIDE SEQUENCE [LARGE SCALE GENOMIC DNA]</scope>
    <source>
        <strain evidence="1 2">PLY_AMNH</strain>
    </source>
</reference>
<dbReference type="EMBL" id="LGRX02013469">
    <property type="protein sequence ID" value="KAK3266055.1"/>
    <property type="molecule type" value="Genomic_DNA"/>
</dbReference>
<dbReference type="AlphaFoldDB" id="A0AAE0FUU3"/>
<protein>
    <submittedName>
        <fullName evidence="1">Uncharacterized protein</fullName>
    </submittedName>
</protein>
<evidence type="ECO:0000313" key="2">
    <source>
        <dbReference type="Proteomes" id="UP001190700"/>
    </source>
</evidence>
<sequence length="230" mass="25526">MIRRGSDECSALSLYPEEKTVASRSVVPANQVIRIVHKFNQANLVNEKEVNCKTIVDGFAGGSGILQQVQLRLSDCLKSVDLKKFEFISVDHPKIPKAIKLDQRVDVYASQCAVPAANYICQPPITGGELVACMYFAESCRDFCDFLLPATWINSTEVLQRAWWGRKCMEKKAYMLTVSAGHQWMVIVNSQRKGQKLFANSTNVELAGSEKEVRLYAQCVKNAKASGGDA</sequence>
<evidence type="ECO:0000313" key="1">
    <source>
        <dbReference type="EMBL" id="KAK3266055.1"/>
    </source>
</evidence>
<dbReference type="Proteomes" id="UP001190700">
    <property type="component" value="Unassembled WGS sequence"/>
</dbReference>
<gene>
    <name evidence="1" type="ORF">CYMTET_25298</name>
</gene>
<organism evidence="1 2">
    <name type="scientific">Cymbomonas tetramitiformis</name>
    <dbReference type="NCBI Taxonomy" id="36881"/>
    <lineage>
        <taxon>Eukaryota</taxon>
        <taxon>Viridiplantae</taxon>
        <taxon>Chlorophyta</taxon>
        <taxon>Pyramimonadophyceae</taxon>
        <taxon>Pyramimonadales</taxon>
        <taxon>Pyramimonadaceae</taxon>
        <taxon>Cymbomonas</taxon>
    </lineage>
</organism>
<proteinExistence type="predicted"/>